<reference evidence="1" key="1">
    <citation type="submission" date="2022-03" db="EMBL/GenBank/DDBJ databases">
        <authorList>
            <person name="Lindestad O."/>
        </authorList>
    </citation>
    <scope>NUCLEOTIDE SEQUENCE</scope>
</reference>
<accession>A0A8S4S132</accession>
<sequence length="102" mass="12255">MKTVMFPLFEKQYQKKFLHFCDSEASAGSTDKMFKVLADVLIKKFFQWGVVHEHLSIDESMLKYFGRHPAKQFIRASQFDLDIRLNDCKRRWLLLCFLFIAW</sequence>
<protein>
    <submittedName>
        <fullName evidence="1">Jg14443 protein</fullName>
    </submittedName>
</protein>
<evidence type="ECO:0000313" key="2">
    <source>
        <dbReference type="Proteomes" id="UP000838756"/>
    </source>
</evidence>
<dbReference type="AlphaFoldDB" id="A0A8S4S132"/>
<keyword evidence="2" id="KW-1185">Reference proteome</keyword>
<organism evidence="1 2">
    <name type="scientific">Pararge aegeria aegeria</name>
    <dbReference type="NCBI Taxonomy" id="348720"/>
    <lineage>
        <taxon>Eukaryota</taxon>
        <taxon>Metazoa</taxon>
        <taxon>Ecdysozoa</taxon>
        <taxon>Arthropoda</taxon>
        <taxon>Hexapoda</taxon>
        <taxon>Insecta</taxon>
        <taxon>Pterygota</taxon>
        <taxon>Neoptera</taxon>
        <taxon>Endopterygota</taxon>
        <taxon>Lepidoptera</taxon>
        <taxon>Glossata</taxon>
        <taxon>Ditrysia</taxon>
        <taxon>Papilionoidea</taxon>
        <taxon>Nymphalidae</taxon>
        <taxon>Satyrinae</taxon>
        <taxon>Satyrini</taxon>
        <taxon>Parargina</taxon>
        <taxon>Pararge</taxon>
    </lineage>
</organism>
<gene>
    <name evidence="1" type="primary">jg14443</name>
    <name evidence="1" type="ORF">PAEG_LOCUS19352</name>
</gene>
<comment type="caution">
    <text evidence="1">The sequence shown here is derived from an EMBL/GenBank/DDBJ whole genome shotgun (WGS) entry which is preliminary data.</text>
</comment>
<evidence type="ECO:0000313" key="1">
    <source>
        <dbReference type="EMBL" id="CAH2243151.1"/>
    </source>
</evidence>
<dbReference type="EMBL" id="CAKXAJ010025717">
    <property type="protein sequence ID" value="CAH2243151.1"/>
    <property type="molecule type" value="Genomic_DNA"/>
</dbReference>
<proteinExistence type="predicted"/>
<name>A0A8S4S132_9NEOP</name>
<dbReference type="OrthoDB" id="10057240at2759"/>
<dbReference type="Proteomes" id="UP000838756">
    <property type="component" value="Unassembled WGS sequence"/>
</dbReference>